<evidence type="ECO:0000313" key="10">
    <source>
        <dbReference type="EMBL" id="MBD1426074.1"/>
    </source>
</evidence>
<evidence type="ECO:0000259" key="9">
    <source>
        <dbReference type="Pfam" id="PF07715"/>
    </source>
</evidence>
<feature type="domain" description="TonB-dependent receptor plug" evidence="9">
    <location>
        <begin position="115"/>
        <end position="220"/>
    </location>
</feature>
<dbReference type="InterPro" id="IPR008969">
    <property type="entry name" value="CarboxyPept-like_regulatory"/>
</dbReference>
<sequence>MFRTIFVVILTLTSVSVWAQVGYVSGNVTGKNGEAIEGVSIFLSQAEAYTRTDGSGFYKIEVISYPDTITMSHVGFRDKIIPLREDVQNLRTTLERRTEEIEEVVINTGYQKINKEHATGSYEHLSSEQLNLQTGTNILDRIEGMSSGVSFEPNKAETLNPIKVRGNSTLNGPQDVLIILDDFPYPGDINNINPNDIESITILKDAAATAIWGARAGNGVIVLTSKKGKAGQPLSVDVNTNVLIEMKPDPFFEPRISSADYIDVEQMLYRNGFYDFDIMLNPYTQAAFSPALEIFVQTKEGLISKQDSTMAINSLKDVDLRRTYRDMVYENSVTQRYGASIRGGGRINTFNAGINLDRTMGHLSQKNDRLNIKLDNSINITNSLRLDLGAYFTDNVSRSGKPDMNSFRIANRTVPYIPLFDMWGNELAVAHKYRPEFIDTIGNGRLLDWRYFPMSDWENSPETVKRREFIANVGLRYQVTDKVGVSVKYQRQSQTADTERRYLEDSYYARDLINLYSQIGSDGNIISAVPEGGVQNWQQMDVTAYNIRMATDFVHQWAAHEINIYGGWDIQEVENRLESGTRYGYRIDPLTSTMVDVTKNYPQITGGQGLLPYQNGLRRNINRFVSVFGNASYGLNERYYITGSFRRDAANIFGLSTNDKWKPLWSIGIAWNLHKEHFMEHWNVQRAKFRATYGKSGNVNPAKSAHPVVNFYSPRPQLNYYRAGRVTTINNPSLRWEQVSTLNLGLDLTFLNGLVDVSADYYHKRGDDLYGLAPYDYTNWGLNSTIERNVASIKGHGIDLSMKIRKQWGEWLWQPGLLFNIYRDEVLEYYHPEGVVYRPTSGSAVSPVVGKPVYGIQSYRWAGLDNRGNPQGFLGEEKSIDYNALINVLPMHVDSLVFSGAAQPVVFGNLSNGLHWKGFSLDFNISFRLGYYFRRGGINYSSLYTQGNGHAEFADRWQKEGDERITDVPSMVYPNNQMRDTYYLSSETTVERADNIRLQFINLAYRLKDNYAARLGMRTLTLSVNGSNLGVLWKKTKLAIDPDAIQPQRVFTVGLRAGF</sequence>
<feature type="chain" id="PRO_5046697399" evidence="8">
    <location>
        <begin position="20"/>
        <end position="1059"/>
    </location>
</feature>
<dbReference type="Pfam" id="PF07715">
    <property type="entry name" value="Plug"/>
    <property type="match status" value="1"/>
</dbReference>
<dbReference type="EMBL" id="JACNYK010000002">
    <property type="protein sequence ID" value="MBD1426074.1"/>
    <property type="molecule type" value="Genomic_DNA"/>
</dbReference>
<dbReference type="NCBIfam" id="TIGR04057">
    <property type="entry name" value="SusC_RagA_signa"/>
    <property type="match status" value="1"/>
</dbReference>
<dbReference type="InterPro" id="IPR023996">
    <property type="entry name" value="TonB-dep_OMP_SusC/RagA"/>
</dbReference>
<dbReference type="SUPFAM" id="SSF56935">
    <property type="entry name" value="Porins"/>
    <property type="match status" value="1"/>
</dbReference>
<evidence type="ECO:0000256" key="6">
    <source>
        <dbReference type="ARBA" id="ARBA00023237"/>
    </source>
</evidence>
<reference evidence="10 11" key="1">
    <citation type="submission" date="2020-08" db="EMBL/GenBank/DDBJ databases">
        <title>Sphingobacterium sp. DN00404 isolated from aquaculture water.</title>
        <authorList>
            <person name="Zhang M."/>
        </authorList>
    </citation>
    <scope>NUCLEOTIDE SEQUENCE [LARGE SCALE GENOMIC DNA]</scope>
    <source>
        <strain evidence="10 11">KCTC 32294</strain>
    </source>
</reference>
<keyword evidence="3 7" id="KW-1134">Transmembrane beta strand</keyword>
<keyword evidence="6 7" id="KW-0998">Cell outer membrane</keyword>
<feature type="signal peptide" evidence="8">
    <location>
        <begin position="1"/>
        <end position="19"/>
    </location>
</feature>
<dbReference type="InterPro" id="IPR039426">
    <property type="entry name" value="TonB-dep_rcpt-like"/>
</dbReference>
<evidence type="ECO:0000256" key="5">
    <source>
        <dbReference type="ARBA" id="ARBA00023136"/>
    </source>
</evidence>
<dbReference type="InterPro" id="IPR037066">
    <property type="entry name" value="Plug_dom_sf"/>
</dbReference>
<evidence type="ECO:0000256" key="7">
    <source>
        <dbReference type="PROSITE-ProRule" id="PRU01360"/>
    </source>
</evidence>
<name>A0ABR7Y474_9SPHI</name>
<accession>A0ABR7Y474</accession>
<evidence type="ECO:0000313" key="11">
    <source>
        <dbReference type="Proteomes" id="UP000606494"/>
    </source>
</evidence>
<dbReference type="SUPFAM" id="SSF49464">
    <property type="entry name" value="Carboxypeptidase regulatory domain-like"/>
    <property type="match status" value="1"/>
</dbReference>
<dbReference type="RefSeq" id="WP_190309176.1">
    <property type="nucleotide sequence ID" value="NZ_JACNYK010000002.1"/>
</dbReference>
<keyword evidence="4 7" id="KW-0812">Transmembrane</keyword>
<comment type="similarity">
    <text evidence="7">Belongs to the TonB-dependent receptor family.</text>
</comment>
<dbReference type="Gene3D" id="2.170.130.10">
    <property type="entry name" value="TonB-dependent receptor, plug domain"/>
    <property type="match status" value="1"/>
</dbReference>
<comment type="caution">
    <text evidence="10">The sequence shown here is derived from an EMBL/GenBank/DDBJ whole genome shotgun (WGS) entry which is preliminary data.</text>
</comment>
<organism evidence="10 11">
    <name type="scientific">Sphingobacterium arenae</name>
    <dbReference type="NCBI Taxonomy" id="1280598"/>
    <lineage>
        <taxon>Bacteria</taxon>
        <taxon>Pseudomonadati</taxon>
        <taxon>Bacteroidota</taxon>
        <taxon>Sphingobacteriia</taxon>
        <taxon>Sphingobacteriales</taxon>
        <taxon>Sphingobacteriaceae</taxon>
        <taxon>Sphingobacterium</taxon>
    </lineage>
</organism>
<evidence type="ECO:0000256" key="2">
    <source>
        <dbReference type="ARBA" id="ARBA00022448"/>
    </source>
</evidence>
<proteinExistence type="inferred from homology"/>
<evidence type="ECO:0000256" key="4">
    <source>
        <dbReference type="ARBA" id="ARBA00022692"/>
    </source>
</evidence>
<dbReference type="InterPro" id="IPR012910">
    <property type="entry name" value="Plug_dom"/>
</dbReference>
<comment type="subcellular location">
    <subcellularLocation>
        <location evidence="1 7">Cell outer membrane</location>
        <topology evidence="1 7">Multi-pass membrane protein</topology>
    </subcellularLocation>
</comment>
<evidence type="ECO:0000256" key="8">
    <source>
        <dbReference type="SAM" id="SignalP"/>
    </source>
</evidence>
<keyword evidence="11" id="KW-1185">Reference proteome</keyword>
<dbReference type="Gene3D" id="2.40.170.20">
    <property type="entry name" value="TonB-dependent receptor, beta-barrel domain"/>
    <property type="match status" value="1"/>
</dbReference>
<dbReference type="Pfam" id="PF13715">
    <property type="entry name" value="CarbopepD_reg_2"/>
    <property type="match status" value="1"/>
</dbReference>
<dbReference type="InterPro" id="IPR036942">
    <property type="entry name" value="Beta-barrel_TonB_sf"/>
</dbReference>
<dbReference type="NCBIfam" id="TIGR04056">
    <property type="entry name" value="OMP_RagA_SusC"/>
    <property type="match status" value="1"/>
</dbReference>
<keyword evidence="2 7" id="KW-0813">Transport</keyword>
<dbReference type="InterPro" id="IPR023997">
    <property type="entry name" value="TonB-dep_OMP_SusC/RagA_CS"/>
</dbReference>
<protein>
    <submittedName>
        <fullName evidence="10">SusC/RagA family TonB-linked outer membrane protein</fullName>
    </submittedName>
</protein>
<evidence type="ECO:0000256" key="3">
    <source>
        <dbReference type="ARBA" id="ARBA00022452"/>
    </source>
</evidence>
<gene>
    <name evidence="10" type="ORF">H8B17_10815</name>
</gene>
<dbReference type="Proteomes" id="UP000606494">
    <property type="component" value="Unassembled WGS sequence"/>
</dbReference>
<keyword evidence="5 7" id="KW-0472">Membrane</keyword>
<evidence type="ECO:0000256" key="1">
    <source>
        <dbReference type="ARBA" id="ARBA00004571"/>
    </source>
</evidence>
<keyword evidence="8" id="KW-0732">Signal</keyword>
<dbReference type="PROSITE" id="PS52016">
    <property type="entry name" value="TONB_DEPENDENT_REC_3"/>
    <property type="match status" value="1"/>
</dbReference>